<dbReference type="EMBL" id="FMCS01000004">
    <property type="protein sequence ID" value="SCF00830.1"/>
    <property type="molecule type" value="Genomic_DNA"/>
</dbReference>
<reference evidence="3" key="1">
    <citation type="submission" date="2016-06" db="EMBL/GenBank/DDBJ databases">
        <authorList>
            <person name="Varghese N."/>
            <person name="Submissions Spin"/>
        </authorList>
    </citation>
    <scope>NUCLEOTIDE SEQUENCE [LARGE SCALE GENOMIC DNA]</scope>
    <source>
        <strain evidence="3">DSM 45246</strain>
    </source>
</reference>
<organism evidence="2 3">
    <name type="scientific">Micromonospora chaiyaphumensis</name>
    <dbReference type="NCBI Taxonomy" id="307119"/>
    <lineage>
        <taxon>Bacteria</taxon>
        <taxon>Bacillati</taxon>
        <taxon>Actinomycetota</taxon>
        <taxon>Actinomycetes</taxon>
        <taxon>Micromonosporales</taxon>
        <taxon>Micromonosporaceae</taxon>
        <taxon>Micromonospora</taxon>
    </lineage>
</organism>
<keyword evidence="1" id="KW-1133">Transmembrane helix</keyword>
<feature type="transmembrane region" description="Helical" evidence="1">
    <location>
        <begin position="247"/>
        <end position="265"/>
    </location>
</feature>
<keyword evidence="1" id="KW-0812">Transmembrane</keyword>
<feature type="transmembrane region" description="Helical" evidence="1">
    <location>
        <begin position="277"/>
        <end position="298"/>
    </location>
</feature>
<gene>
    <name evidence="2" type="ORF">GA0070214_104484</name>
</gene>
<protein>
    <submittedName>
        <fullName evidence="2">Uncharacterized protein</fullName>
    </submittedName>
</protein>
<keyword evidence="3" id="KW-1185">Reference proteome</keyword>
<evidence type="ECO:0000313" key="2">
    <source>
        <dbReference type="EMBL" id="SCF00830.1"/>
    </source>
</evidence>
<dbReference type="AlphaFoldDB" id="A0A1C4WXB8"/>
<evidence type="ECO:0000256" key="1">
    <source>
        <dbReference type="SAM" id="Phobius"/>
    </source>
</evidence>
<dbReference type="RefSeq" id="WP_091262951.1">
    <property type="nucleotide sequence ID" value="NZ_FMCS01000004.1"/>
</dbReference>
<feature type="transmembrane region" description="Helical" evidence="1">
    <location>
        <begin position="222"/>
        <end position="240"/>
    </location>
</feature>
<sequence length="304" mass="32600">MTELERRYRWLLRAYPRAYRQYRADEMLETLLATADDPRRPSLREAASLVVGGLRARTGVDRLGSRSALGYSALRLSALSLLVYGLTQRAGGPLGVLVTMLSEGPYNPGAWWFIVIPALLTIALFAAAWGSYRLAFAAAILTVAAQHASANGWDLSAWFSSVYDLQDAMLPQFWPALLASLALLRLLRAPRTPVARPWAWPVLGALAVVALAPSPINGWLDAPLMSLCAFAALAVITAPVDARMPIVASVLLLAPALAQATYLLGSRQAGWPVDISITAILVLAAVMASTLAAGTIAGRRQARM</sequence>
<feature type="transmembrane region" description="Helical" evidence="1">
    <location>
        <begin position="68"/>
        <end position="87"/>
    </location>
</feature>
<accession>A0A1C4WXB8</accession>
<feature type="transmembrane region" description="Helical" evidence="1">
    <location>
        <begin position="199"/>
        <end position="216"/>
    </location>
</feature>
<dbReference type="Proteomes" id="UP000199629">
    <property type="component" value="Unassembled WGS sequence"/>
</dbReference>
<proteinExistence type="predicted"/>
<feature type="transmembrane region" description="Helical" evidence="1">
    <location>
        <begin position="134"/>
        <end position="150"/>
    </location>
</feature>
<keyword evidence="1" id="KW-0472">Membrane</keyword>
<feature type="transmembrane region" description="Helical" evidence="1">
    <location>
        <begin position="109"/>
        <end position="127"/>
    </location>
</feature>
<name>A0A1C4WXB8_9ACTN</name>
<evidence type="ECO:0000313" key="3">
    <source>
        <dbReference type="Proteomes" id="UP000199629"/>
    </source>
</evidence>
<feature type="transmembrane region" description="Helical" evidence="1">
    <location>
        <begin position="170"/>
        <end position="187"/>
    </location>
</feature>